<name>A0AAV2TZK7_CALDB</name>
<comment type="caution">
    <text evidence="3">The sequence shown here is derived from an EMBL/GenBank/DDBJ whole genome shotgun (WGS) entry which is preliminary data.</text>
</comment>
<feature type="compositionally biased region" description="Basic residues" evidence="1">
    <location>
        <begin position="242"/>
        <end position="264"/>
    </location>
</feature>
<feature type="compositionally biased region" description="Polar residues" evidence="1">
    <location>
        <begin position="415"/>
        <end position="431"/>
    </location>
</feature>
<gene>
    <name evidence="3" type="ORF">CDAUBV1_LOCUS17606</name>
</gene>
<feature type="compositionally biased region" description="Basic and acidic residues" evidence="1">
    <location>
        <begin position="514"/>
        <end position="529"/>
    </location>
</feature>
<feature type="region of interest" description="Disordered" evidence="1">
    <location>
        <begin position="910"/>
        <end position="1015"/>
    </location>
</feature>
<keyword evidence="2" id="KW-0472">Membrane</keyword>
<evidence type="ECO:0000256" key="1">
    <source>
        <dbReference type="SAM" id="MobiDB-lite"/>
    </source>
</evidence>
<dbReference type="Proteomes" id="UP001497525">
    <property type="component" value="Unassembled WGS sequence"/>
</dbReference>
<feature type="region of interest" description="Disordered" evidence="1">
    <location>
        <begin position="1172"/>
        <end position="1195"/>
    </location>
</feature>
<reference evidence="3" key="1">
    <citation type="submission" date="2024-06" db="EMBL/GenBank/DDBJ databases">
        <authorList>
            <person name="Liu X."/>
            <person name="Lenzi L."/>
            <person name="Haldenby T S."/>
            <person name="Uol C."/>
        </authorList>
    </citation>
    <scope>NUCLEOTIDE SEQUENCE</scope>
</reference>
<evidence type="ECO:0000313" key="3">
    <source>
        <dbReference type="EMBL" id="CAL5142373.1"/>
    </source>
</evidence>
<feature type="compositionally biased region" description="Pro residues" evidence="1">
    <location>
        <begin position="996"/>
        <end position="1008"/>
    </location>
</feature>
<sequence length="1479" mass="161947">MASGGYHHAIVLSPGTYARFLYQENIASDPNYWRHEDAARHLATQLMSKYSDLTLITLPSSRVLPDSVWSNPDQLSACIFSQASRIILFVPSDADEHIRTFTRSHLVPLLTKDRENGGRPDWRDRFLVAAVGNVQLPTQLGPTVPFLKSVRFREIGWVRDITALMLLRGIIKTLWTPSPAQAAGTVQGESQSRNYSTNEQIGCSLNEVIETTSCVGTTTYVTGRMEVSNDEQYKSLSNRRASSAHRVRGKIRGSKSASRSRSRKSSGSGRRGLEPDFEARQTEEMLVDIRMIHTSKSAAPIILLDIPSASDLTEISDLVNGSAEESRAKTANDGDIDLKNGISELESGKSKVSAPCHVAESVNNSQMVSTPRSSPTYSGGIGNTEVEAKVGPTIDGDTNSESGRADVYRPGLPKQNVQSISTPEDSWNEGTEKASSNLFFLTETLGKSKGSSSFLADRTSPKNMHRQSDKNAAQSVLPQASCAQQSAATSPTAATTLRWSSTETDVTQNSTAKHSAEDEPRAKTPEDSTRGTVSSSLVPSTGWSSPCPSGVLIDNQTEHYEPKEFEQFLKDTARSPHEPTANIAKSMLQERGIIFQPELQSESLSARRISSRLEARRARWADRTRKINDDLIASLMGAATLPNKRALSPKKSDPCSPTIRNSHDVPTVQAERPTTESDKTSVQAVDAVQKPRFGPRLPLRVILPQHFEGKVTVFETKVDYQTAKVVQVPVKTYDYATDSSITSKLEIKVMDIPLTPPDSENHPEFSSAETSDAKSEAANPTKSSSMPPVIDNASENFSPEAFFKLLHESRQSPLESTATKTAQVELDAMEKSYTSLVTSESNRIEKNDRTIYAIPSFPSDIPYIDSERSVTEQSAKTISSEGSSTTISVERTSASLKKLGDRKIISKQSELSYSKRSTDSLVSSSEPCGQRDTNVRSNENIASSEPLKDTKPSTGEEQASKVSESSQLKSSGTSFYASAVSEATERLRESSVTKISPPPPPPPPPPVPKKPKINLNKTNFGIGFKIPILVQAKPASSHSEELERTTERASSPIPETSVRLPTNTTKTSYLTRTVSEKHLISEIHTKRKIFLPSGSQLTEPDSSFSLSGSVGAKLTDNKTAPETTSLNYPACPHPRPVLTRSAPDIAAAERMNTLHPPGTVYQSKISGRTFYVSQSPSSSSLGLKTDGDRPESHSSDRARIVNIYYPEVHGKMCADAATQIHAPLSSGYMRGQDTQCYAHTSINIRNMPTRLDIQPRNTREVAEWTGPDAAELYRLEKLYSTRKAKSMVDVHCARNLSDSTATRCHFSGSSCQVEIVETAFPDEPRAQSVDQLVHRIPVICETPKITNGTNSSTSLYASAECPQNGGRFDGGIYAPERYIPIVASPSVSLPKPPETNFPEGSTSTSYKSFSESGSEQSRDEAINKDHRINRRIAMFYAGTCLVLLLAMIVAYFCLQNCATVEPSTVWRWIFRGFRRWVSQ</sequence>
<protein>
    <submittedName>
        <fullName evidence="3">Uncharacterized protein</fullName>
    </submittedName>
</protein>
<feature type="compositionally biased region" description="Low complexity" evidence="1">
    <location>
        <begin position="960"/>
        <end position="971"/>
    </location>
</feature>
<proteinExistence type="predicted"/>
<keyword evidence="2" id="KW-1133">Transmembrane helix</keyword>
<feature type="compositionally biased region" description="Polar residues" evidence="1">
    <location>
        <begin position="910"/>
        <end position="943"/>
    </location>
</feature>
<feature type="compositionally biased region" description="Basic and acidic residues" evidence="1">
    <location>
        <begin position="1038"/>
        <end position="1047"/>
    </location>
</feature>
<organism evidence="3 4">
    <name type="scientific">Calicophoron daubneyi</name>
    <name type="common">Rumen fluke</name>
    <name type="synonym">Paramphistomum daubneyi</name>
    <dbReference type="NCBI Taxonomy" id="300641"/>
    <lineage>
        <taxon>Eukaryota</taxon>
        <taxon>Metazoa</taxon>
        <taxon>Spiralia</taxon>
        <taxon>Lophotrochozoa</taxon>
        <taxon>Platyhelminthes</taxon>
        <taxon>Trematoda</taxon>
        <taxon>Digenea</taxon>
        <taxon>Plagiorchiida</taxon>
        <taxon>Pronocephalata</taxon>
        <taxon>Paramphistomoidea</taxon>
        <taxon>Paramphistomidae</taxon>
        <taxon>Calicophoron</taxon>
    </lineage>
</organism>
<feature type="transmembrane region" description="Helical" evidence="2">
    <location>
        <begin position="1433"/>
        <end position="1454"/>
    </location>
</feature>
<feature type="compositionally biased region" description="Low complexity" evidence="1">
    <location>
        <begin position="478"/>
        <end position="496"/>
    </location>
</feature>
<feature type="region of interest" description="Disordered" evidence="1">
    <location>
        <begin position="644"/>
        <end position="678"/>
    </location>
</feature>
<dbReference type="EMBL" id="CAXLJL010001033">
    <property type="protein sequence ID" value="CAL5142373.1"/>
    <property type="molecule type" value="Genomic_DNA"/>
</dbReference>
<feature type="compositionally biased region" description="Low complexity" evidence="1">
    <location>
        <begin position="1399"/>
        <end position="1415"/>
    </location>
</feature>
<feature type="compositionally biased region" description="Polar residues" evidence="1">
    <location>
        <begin position="497"/>
        <end position="513"/>
    </location>
</feature>
<evidence type="ECO:0000256" key="2">
    <source>
        <dbReference type="SAM" id="Phobius"/>
    </source>
</evidence>
<feature type="region of interest" description="Disordered" evidence="1">
    <location>
        <begin position="231"/>
        <end position="279"/>
    </location>
</feature>
<feature type="region of interest" description="Disordered" evidence="1">
    <location>
        <begin position="449"/>
        <end position="547"/>
    </location>
</feature>
<feature type="region of interest" description="Disordered" evidence="1">
    <location>
        <begin position="753"/>
        <end position="791"/>
    </location>
</feature>
<keyword evidence="2" id="KW-0812">Transmembrane</keyword>
<feature type="region of interest" description="Disordered" evidence="1">
    <location>
        <begin position="1035"/>
        <end position="1060"/>
    </location>
</feature>
<feature type="compositionally biased region" description="Polar residues" evidence="1">
    <location>
        <begin position="363"/>
        <end position="377"/>
    </location>
</feature>
<feature type="compositionally biased region" description="Basic and acidic residues" evidence="1">
    <location>
        <begin position="1185"/>
        <end position="1195"/>
    </location>
</feature>
<feature type="region of interest" description="Disordered" evidence="1">
    <location>
        <begin position="1390"/>
        <end position="1422"/>
    </location>
</feature>
<evidence type="ECO:0000313" key="4">
    <source>
        <dbReference type="Proteomes" id="UP001497525"/>
    </source>
</evidence>
<feature type="compositionally biased region" description="Polar residues" evidence="1">
    <location>
        <begin position="530"/>
        <end position="547"/>
    </location>
</feature>
<accession>A0AAV2TZK7</accession>
<feature type="region of interest" description="Disordered" evidence="1">
    <location>
        <begin position="363"/>
        <end position="431"/>
    </location>
</feature>